<comment type="cofactor">
    <cofactor evidence="1">
        <name>[4Fe-4S] cluster</name>
        <dbReference type="ChEBI" id="CHEBI:49883"/>
    </cofactor>
</comment>
<dbReference type="Pfam" id="PF13370">
    <property type="entry name" value="Fer4_13"/>
    <property type="match status" value="1"/>
</dbReference>
<comment type="function">
    <text evidence="8">Ferredoxins are iron-sulfur proteins that transfer electrons in a wide variety of metabolic reactions.</text>
</comment>
<name>A0ABP3R3C6_9BACI</name>
<dbReference type="PANTHER" id="PTHR39163:SF1">
    <property type="entry name" value="FERREDOXIN"/>
    <property type="match status" value="1"/>
</dbReference>
<evidence type="ECO:0000256" key="5">
    <source>
        <dbReference type="ARBA" id="ARBA00022982"/>
    </source>
</evidence>
<comment type="caution">
    <text evidence="10">The sequence shown here is derived from an EMBL/GenBank/DDBJ whole genome shotgun (WGS) entry which is preliminary data.</text>
</comment>
<keyword evidence="11" id="KW-1185">Reference proteome</keyword>
<evidence type="ECO:0000313" key="10">
    <source>
        <dbReference type="EMBL" id="GAA0599669.1"/>
    </source>
</evidence>
<sequence>MPKYTIVDQETCIACGACGAAAPDVFDYDDESIAYAFLDENKGVNAVPETLEDDMLDAYEGCPTDSIKVSDKPFNGDPLKFEEE</sequence>
<evidence type="ECO:0000313" key="11">
    <source>
        <dbReference type="Proteomes" id="UP001500866"/>
    </source>
</evidence>
<accession>A0ABP3R3C6</accession>
<keyword evidence="7 8" id="KW-0411">Iron-sulfur</keyword>
<proteinExistence type="predicted"/>
<dbReference type="PROSITE" id="PS51379">
    <property type="entry name" value="4FE4S_FER_2"/>
    <property type="match status" value="1"/>
</dbReference>
<dbReference type="PRINTS" id="PR00352">
    <property type="entry name" value="3FE4SFRDOXIN"/>
</dbReference>
<evidence type="ECO:0000256" key="2">
    <source>
        <dbReference type="ARBA" id="ARBA00022448"/>
    </source>
</evidence>
<dbReference type="PANTHER" id="PTHR39163">
    <property type="entry name" value="FERREDOXIN"/>
    <property type="match status" value="1"/>
</dbReference>
<evidence type="ECO:0000256" key="3">
    <source>
        <dbReference type="ARBA" id="ARBA00022485"/>
    </source>
</evidence>
<dbReference type="Proteomes" id="UP001500866">
    <property type="component" value="Unassembled WGS sequence"/>
</dbReference>
<evidence type="ECO:0000256" key="6">
    <source>
        <dbReference type="ARBA" id="ARBA00023004"/>
    </source>
</evidence>
<gene>
    <name evidence="10" type="ORF">GCM10009001_14980</name>
</gene>
<organism evidence="10 11">
    <name type="scientific">Virgibacillus siamensis</name>
    <dbReference type="NCBI Taxonomy" id="480071"/>
    <lineage>
        <taxon>Bacteria</taxon>
        <taxon>Bacillati</taxon>
        <taxon>Bacillota</taxon>
        <taxon>Bacilli</taxon>
        <taxon>Bacillales</taxon>
        <taxon>Bacillaceae</taxon>
        <taxon>Virgibacillus</taxon>
    </lineage>
</organism>
<dbReference type="EMBL" id="BAAADS010000010">
    <property type="protein sequence ID" value="GAA0599669.1"/>
    <property type="molecule type" value="Genomic_DNA"/>
</dbReference>
<dbReference type="Gene3D" id="3.30.70.20">
    <property type="match status" value="1"/>
</dbReference>
<dbReference type="InterPro" id="IPR001080">
    <property type="entry name" value="3Fe4S_ferredoxin"/>
</dbReference>
<evidence type="ECO:0000256" key="8">
    <source>
        <dbReference type="RuleBase" id="RU368020"/>
    </source>
</evidence>
<dbReference type="InterPro" id="IPR017896">
    <property type="entry name" value="4Fe4S_Fe-S-bd"/>
</dbReference>
<evidence type="ECO:0000256" key="7">
    <source>
        <dbReference type="ARBA" id="ARBA00023014"/>
    </source>
</evidence>
<keyword evidence="4 8" id="KW-0479">Metal-binding</keyword>
<feature type="domain" description="4Fe-4S ferredoxin-type" evidence="9">
    <location>
        <begin position="3"/>
        <end position="31"/>
    </location>
</feature>
<keyword evidence="5 8" id="KW-0249">Electron transport</keyword>
<dbReference type="InterPro" id="IPR052395">
    <property type="entry name" value="ET_Ferredoxin"/>
</dbReference>
<keyword evidence="2 8" id="KW-0813">Transport</keyword>
<dbReference type="RefSeq" id="WP_343811733.1">
    <property type="nucleotide sequence ID" value="NZ_BAAADS010000010.1"/>
</dbReference>
<dbReference type="SUPFAM" id="SSF54862">
    <property type="entry name" value="4Fe-4S ferredoxins"/>
    <property type="match status" value="1"/>
</dbReference>
<reference evidence="11" key="1">
    <citation type="journal article" date="2019" name="Int. J. Syst. Evol. Microbiol.">
        <title>The Global Catalogue of Microorganisms (GCM) 10K type strain sequencing project: providing services to taxonomists for standard genome sequencing and annotation.</title>
        <authorList>
            <consortium name="The Broad Institute Genomics Platform"/>
            <consortium name="The Broad Institute Genome Sequencing Center for Infectious Disease"/>
            <person name="Wu L."/>
            <person name="Ma J."/>
        </authorList>
    </citation>
    <scope>NUCLEOTIDE SEQUENCE [LARGE SCALE GENOMIC DNA]</scope>
    <source>
        <strain evidence="11">JCM 15395</strain>
    </source>
</reference>
<protein>
    <recommendedName>
        <fullName evidence="8">Ferredoxin</fullName>
    </recommendedName>
</protein>
<keyword evidence="6 8" id="KW-0408">Iron</keyword>
<evidence type="ECO:0000256" key="4">
    <source>
        <dbReference type="ARBA" id="ARBA00022723"/>
    </source>
</evidence>
<evidence type="ECO:0000259" key="9">
    <source>
        <dbReference type="PROSITE" id="PS51379"/>
    </source>
</evidence>
<evidence type="ECO:0000256" key="1">
    <source>
        <dbReference type="ARBA" id="ARBA00001966"/>
    </source>
</evidence>
<keyword evidence="3" id="KW-0004">4Fe-4S</keyword>